<proteinExistence type="predicted"/>
<gene>
    <name evidence="2" type="ORF">GVO57_02290</name>
</gene>
<name>A0A7Z2S8I8_9SPHN</name>
<dbReference type="EMBL" id="CP047895">
    <property type="protein sequence ID" value="QHL89864.1"/>
    <property type="molecule type" value="Genomic_DNA"/>
</dbReference>
<keyword evidence="1" id="KW-1133">Transmembrane helix</keyword>
<accession>A0A7Z2S8I8</accession>
<keyword evidence="3" id="KW-1185">Reference proteome</keyword>
<evidence type="ECO:0000256" key="1">
    <source>
        <dbReference type="SAM" id="Phobius"/>
    </source>
</evidence>
<keyword evidence="1" id="KW-0472">Membrane</keyword>
<evidence type="ECO:0000313" key="2">
    <source>
        <dbReference type="EMBL" id="QHL89864.1"/>
    </source>
</evidence>
<protein>
    <submittedName>
        <fullName evidence="2">Uncharacterized protein</fullName>
    </submittedName>
</protein>
<dbReference type="KEGG" id="schy:GVO57_02290"/>
<dbReference type="RefSeq" id="WP_160591494.1">
    <property type="nucleotide sequence ID" value="NZ_CP047895.1"/>
</dbReference>
<sequence length="63" mass="6530">MVEFAAFTYGLVASIVLSRLGRDRRAARPSGAVAVMTGWALFGFSAALAGLIAGWMLTALATP</sequence>
<dbReference type="Proteomes" id="UP000464468">
    <property type="component" value="Chromosome"/>
</dbReference>
<organism evidence="2 3">
    <name type="scientific">Sphingomonas changnyeongensis</name>
    <dbReference type="NCBI Taxonomy" id="2698679"/>
    <lineage>
        <taxon>Bacteria</taxon>
        <taxon>Pseudomonadati</taxon>
        <taxon>Pseudomonadota</taxon>
        <taxon>Alphaproteobacteria</taxon>
        <taxon>Sphingomonadales</taxon>
        <taxon>Sphingomonadaceae</taxon>
        <taxon>Sphingomonas</taxon>
    </lineage>
</organism>
<feature type="transmembrane region" description="Helical" evidence="1">
    <location>
        <begin position="33"/>
        <end position="57"/>
    </location>
</feature>
<dbReference type="AlphaFoldDB" id="A0A7Z2S8I8"/>
<keyword evidence="1" id="KW-0812">Transmembrane</keyword>
<reference evidence="2 3" key="1">
    <citation type="submission" date="2020-01" db="EMBL/GenBank/DDBJ databases">
        <title>Sphingomonas sp. C33 whole genome sequece.</title>
        <authorList>
            <person name="Park C."/>
        </authorList>
    </citation>
    <scope>NUCLEOTIDE SEQUENCE [LARGE SCALE GENOMIC DNA]</scope>
    <source>
        <strain evidence="2 3">C33</strain>
    </source>
</reference>
<feature type="transmembrane region" description="Helical" evidence="1">
    <location>
        <begin position="6"/>
        <end position="21"/>
    </location>
</feature>
<evidence type="ECO:0000313" key="3">
    <source>
        <dbReference type="Proteomes" id="UP000464468"/>
    </source>
</evidence>